<sequence>MSDAAAAPSLDLLRSRHVLAVAEDVLAEEVESLVLSRHPSAVRTESDVLTLGAGVHLSGPFPLDGGAHRDLGLPAWVVALYLLTCPPDRGHPVPAELAATGGLLGAFADAEVRGTEREMLELLLAMGRRLGALVRTDTGHVLEPEVWAGVDLTVYAPVWLYPDALVHVLTPALPGVQALTDVQPAEEPVPPAPGRPEAAAELDDGERAWLHAEADAYDAHALAQPEVLESYGTIWRYPSGGVITASVAAADEIPVVLAGADWAREGGVLAYELRWYPADDQQWHRDPVPAGLRTECADARERIEAAGRAVLAAAGGQATDDDGFLVQP</sequence>
<evidence type="ECO:0000313" key="1">
    <source>
        <dbReference type="EMBL" id="HIZ37086.1"/>
    </source>
</evidence>
<reference evidence="1" key="1">
    <citation type="journal article" date="2021" name="PeerJ">
        <title>Extensive microbial diversity within the chicken gut microbiome revealed by metagenomics and culture.</title>
        <authorList>
            <person name="Gilroy R."/>
            <person name="Ravi A."/>
            <person name="Getino M."/>
            <person name="Pursley I."/>
            <person name="Horton D.L."/>
            <person name="Alikhan N.F."/>
            <person name="Baker D."/>
            <person name="Gharbi K."/>
            <person name="Hall N."/>
            <person name="Watson M."/>
            <person name="Adriaenssens E.M."/>
            <person name="Foster-Nyarko E."/>
            <person name="Jarju S."/>
            <person name="Secka A."/>
            <person name="Antonio M."/>
            <person name="Oren A."/>
            <person name="Chaudhuri R.R."/>
            <person name="La Ragione R."/>
            <person name="Hildebrand F."/>
            <person name="Pallen M.J."/>
        </authorList>
    </citation>
    <scope>NUCLEOTIDE SEQUENCE</scope>
    <source>
        <strain evidence="1">ChiGjej4B4-7305</strain>
    </source>
</reference>
<comment type="caution">
    <text evidence="1">The sequence shown here is derived from an EMBL/GenBank/DDBJ whole genome shotgun (WGS) entry which is preliminary data.</text>
</comment>
<accession>A0A9D2J575</accession>
<dbReference type="AlphaFoldDB" id="A0A9D2J575"/>
<reference evidence="1" key="2">
    <citation type="submission" date="2021-04" db="EMBL/GenBank/DDBJ databases">
        <authorList>
            <person name="Gilroy R."/>
        </authorList>
    </citation>
    <scope>NUCLEOTIDE SEQUENCE</scope>
    <source>
        <strain evidence="1">ChiGjej4B4-7305</strain>
    </source>
</reference>
<organism evidence="1 2">
    <name type="scientific">Candidatus Ruania gallistercoris</name>
    <dbReference type="NCBI Taxonomy" id="2838746"/>
    <lineage>
        <taxon>Bacteria</taxon>
        <taxon>Bacillati</taxon>
        <taxon>Actinomycetota</taxon>
        <taxon>Actinomycetes</taxon>
        <taxon>Micrococcales</taxon>
        <taxon>Ruaniaceae</taxon>
        <taxon>Ruania</taxon>
    </lineage>
</organism>
<proteinExistence type="predicted"/>
<dbReference type="EMBL" id="DXBY01000261">
    <property type="protein sequence ID" value="HIZ37086.1"/>
    <property type="molecule type" value="Genomic_DNA"/>
</dbReference>
<name>A0A9D2J575_9MICO</name>
<dbReference type="Proteomes" id="UP000824037">
    <property type="component" value="Unassembled WGS sequence"/>
</dbReference>
<gene>
    <name evidence="1" type="ORF">H9815_15030</name>
</gene>
<protein>
    <submittedName>
        <fullName evidence="1">Uncharacterized protein</fullName>
    </submittedName>
</protein>
<evidence type="ECO:0000313" key="2">
    <source>
        <dbReference type="Proteomes" id="UP000824037"/>
    </source>
</evidence>